<dbReference type="SMR" id="A0A0Q9WI47"/>
<evidence type="ECO:0000313" key="17">
    <source>
        <dbReference type="Proteomes" id="UP000008792"/>
    </source>
</evidence>
<evidence type="ECO:0000313" key="14">
    <source>
        <dbReference type="EMBL" id="KRF84365.1"/>
    </source>
</evidence>
<dbReference type="Proteomes" id="UP000008792">
    <property type="component" value="Unassembled WGS sequence"/>
</dbReference>
<evidence type="ECO:0000256" key="7">
    <source>
        <dbReference type="ARBA" id="ARBA00022801"/>
    </source>
</evidence>
<evidence type="ECO:0000256" key="9">
    <source>
        <dbReference type="ARBA" id="ARBA00023180"/>
    </source>
</evidence>
<evidence type="ECO:0000256" key="1">
    <source>
        <dbReference type="ARBA" id="ARBA00001947"/>
    </source>
</evidence>
<keyword evidence="4" id="KW-0964">Secreted</keyword>
<dbReference type="PANTHER" id="PTHR10340:SF57">
    <property type="entry name" value="METALLOPHOS DOMAIN-CONTAINING PROTEIN"/>
    <property type="match status" value="1"/>
</dbReference>
<reference evidence="14" key="3">
    <citation type="submission" date="2015-11" db="EMBL/GenBank/DDBJ databases">
        <authorList>
            <consortium name="FlyBase"/>
        </authorList>
    </citation>
    <scope>NUCLEOTIDE SEQUENCE</scope>
    <source>
        <strain evidence="14">TSC#15010-1051.87</strain>
    </source>
</reference>
<keyword evidence="10" id="KW-0472">Membrane</keyword>
<dbReference type="Gene3D" id="3.60.21.10">
    <property type="match status" value="1"/>
</dbReference>
<evidence type="ECO:0000259" key="12">
    <source>
        <dbReference type="Pfam" id="PF00149"/>
    </source>
</evidence>
<feature type="chain" id="PRO_5014238520" evidence="11">
    <location>
        <begin position="26"/>
        <end position="536"/>
    </location>
</feature>
<keyword evidence="5" id="KW-0479">Metal-binding</keyword>
<dbReference type="GO" id="GO:0046872">
    <property type="term" value="F:metal ion binding"/>
    <property type="evidence" value="ECO:0007669"/>
    <property type="project" value="UniProtKB-KW"/>
</dbReference>
<feature type="domain" description="Calcineurin-like phosphoesterase" evidence="12">
    <location>
        <begin position="30"/>
        <end position="318"/>
    </location>
</feature>
<dbReference type="EMBL" id="CH940647">
    <property type="protein sequence ID" value="KRF84366.1"/>
    <property type="molecule type" value="Genomic_DNA"/>
</dbReference>
<feature type="domain" description="Sphingomyelin phosphodiesterase C-terminal" evidence="13">
    <location>
        <begin position="331"/>
        <end position="469"/>
    </location>
</feature>
<evidence type="ECO:0000256" key="5">
    <source>
        <dbReference type="ARBA" id="ARBA00022723"/>
    </source>
</evidence>
<protein>
    <submittedName>
        <fullName evidence="14">Uncharacterized protein, isoform B</fullName>
    </submittedName>
    <submittedName>
        <fullName evidence="15">Uncharacterized protein, isoform C</fullName>
    </submittedName>
    <submittedName>
        <fullName evidence="16">Uncharacterized protein, isoform D</fullName>
    </submittedName>
</protein>
<dbReference type="FunCoup" id="A0A0Q9WI47">
    <property type="interactions" value="2"/>
</dbReference>
<evidence type="ECO:0000256" key="6">
    <source>
        <dbReference type="ARBA" id="ARBA00022729"/>
    </source>
</evidence>
<comment type="subcellular location">
    <subcellularLocation>
        <location evidence="2">Secreted</location>
    </subcellularLocation>
</comment>
<comment type="similarity">
    <text evidence="3">Belongs to the acid sphingomyelinase family.</text>
</comment>
<dbReference type="PANTHER" id="PTHR10340">
    <property type="entry name" value="SPHINGOMYELIN PHOSPHODIESTERASE"/>
    <property type="match status" value="1"/>
</dbReference>
<reference evidence="14 17" key="1">
    <citation type="journal article" date="2007" name="Nature">
        <title>Evolution of genes and genomes on the Drosophila phylogeny.</title>
        <authorList>
            <consortium name="Drosophila 12 Genomes Consortium"/>
            <person name="Clark A.G."/>
            <person name="Eisen M.B."/>
            <person name="Smith D.R."/>
            <person name="Bergman C.M."/>
            <person name="Oliver B."/>
            <person name="Markow T.A."/>
            <person name="Kaufman T.C."/>
            <person name="Kellis M."/>
            <person name="Gelbart W."/>
            <person name="Iyer V.N."/>
            <person name="Pollard D.A."/>
            <person name="Sackton T.B."/>
            <person name="Larracuente A.M."/>
            <person name="Singh N.D."/>
            <person name="Abad J.P."/>
            <person name="Abt D.N."/>
            <person name="Adryan B."/>
            <person name="Aguade M."/>
            <person name="Akashi H."/>
            <person name="Anderson W.W."/>
            <person name="Aquadro C.F."/>
            <person name="Ardell D.H."/>
            <person name="Arguello R."/>
            <person name="Artieri C.G."/>
            <person name="Barbash D.A."/>
            <person name="Barker D."/>
            <person name="Barsanti P."/>
            <person name="Batterham P."/>
            <person name="Batzoglou S."/>
            <person name="Begun D."/>
            <person name="Bhutkar A."/>
            <person name="Blanco E."/>
            <person name="Bosak S.A."/>
            <person name="Bradley R.K."/>
            <person name="Brand A.D."/>
            <person name="Brent M.R."/>
            <person name="Brooks A.N."/>
            <person name="Brown R.H."/>
            <person name="Butlin R.K."/>
            <person name="Caggese C."/>
            <person name="Calvi B.R."/>
            <person name="Bernardo de Carvalho A."/>
            <person name="Caspi A."/>
            <person name="Castrezana S."/>
            <person name="Celniker S.E."/>
            <person name="Chang J.L."/>
            <person name="Chapple C."/>
            <person name="Chatterji S."/>
            <person name="Chinwalla A."/>
            <person name="Civetta A."/>
            <person name="Clifton S.W."/>
            <person name="Comeron J.M."/>
            <person name="Costello J.C."/>
            <person name="Coyne J.A."/>
            <person name="Daub J."/>
            <person name="David R.G."/>
            <person name="Delcher A.L."/>
            <person name="Delehaunty K."/>
            <person name="Do C.B."/>
            <person name="Ebling H."/>
            <person name="Edwards K."/>
            <person name="Eickbush T."/>
            <person name="Evans J.D."/>
            <person name="Filipski A."/>
            <person name="Findeiss S."/>
            <person name="Freyhult E."/>
            <person name="Fulton L."/>
            <person name="Fulton R."/>
            <person name="Garcia A.C."/>
            <person name="Gardiner A."/>
            <person name="Garfield D.A."/>
            <person name="Garvin B.E."/>
            <person name="Gibson G."/>
            <person name="Gilbert D."/>
            <person name="Gnerre S."/>
            <person name="Godfrey J."/>
            <person name="Good R."/>
            <person name="Gotea V."/>
            <person name="Gravely B."/>
            <person name="Greenberg A.J."/>
            <person name="Griffiths-Jones S."/>
            <person name="Gross S."/>
            <person name="Guigo R."/>
            <person name="Gustafson E.A."/>
            <person name="Haerty W."/>
            <person name="Hahn M.W."/>
            <person name="Halligan D.L."/>
            <person name="Halpern A.L."/>
            <person name="Halter G.M."/>
            <person name="Han M.V."/>
            <person name="Heger A."/>
            <person name="Hillier L."/>
            <person name="Hinrichs A.S."/>
            <person name="Holmes I."/>
            <person name="Hoskins R.A."/>
            <person name="Hubisz M.J."/>
            <person name="Hultmark D."/>
            <person name="Huntley M.A."/>
            <person name="Jaffe D.B."/>
            <person name="Jagadeeshan S."/>
            <person name="Jeck W.R."/>
            <person name="Johnson J."/>
            <person name="Jones C.D."/>
            <person name="Jordan W.C."/>
            <person name="Karpen G.H."/>
            <person name="Kataoka E."/>
            <person name="Keightley P.D."/>
            <person name="Kheradpour P."/>
            <person name="Kirkness E.F."/>
            <person name="Koerich L.B."/>
            <person name="Kristiansen K."/>
            <person name="Kudrna D."/>
            <person name="Kulathinal R.J."/>
            <person name="Kumar S."/>
            <person name="Kwok R."/>
            <person name="Lander E."/>
            <person name="Langley C.H."/>
            <person name="Lapoint R."/>
            <person name="Lazzaro B.P."/>
            <person name="Lee S.J."/>
            <person name="Levesque L."/>
            <person name="Li R."/>
            <person name="Lin C.F."/>
            <person name="Lin M.F."/>
            <person name="Lindblad-Toh K."/>
            <person name="Llopart A."/>
            <person name="Long M."/>
            <person name="Low L."/>
            <person name="Lozovsky E."/>
            <person name="Lu J."/>
            <person name="Luo M."/>
            <person name="Machado C.A."/>
            <person name="Makalowski W."/>
            <person name="Marzo M."/>
            <person name="Matsuda M."/>
            <person name="Matzkin L."/>
            <person name="McAllister B."/>
            <person name="McBride C.S."/>
            <person name="McKernan B."/>
            <person name="McKernan K."/>
            <person name="Mendez-Lago M."/>
            <person name="Minx P."/>
            <person name="Mollenhauer M.U."/>
            <person name="Montooth K."/>
            <person name="Mount S.M."/>
            <person name="Mu X."/>
            <person name="Myers E."/>
            <person name="Negre B."/>
            <person name="Newfeld S."/>
            <person name="Nielsen R."/>
            <person name="Noor M.A."/>
            <person name="O'Grady P."/>
            <person name="Pachter L."/>
            <person name="Papaceit M."/>
            <person name="Parisi M.J."/>
            <person name="Parisi M."/>
            <person name="Parts L."/>
            <person name="Pedersen J.S."/>
            <person name="Pesole G."/>
            <person name="Phillippy A.M."/>
            <person name="Ponting C.P."/>
            <person name="Pop M."/>
            <person name="Porcelli D."/>
            <person name="Powell J.R."/>
            <person name="Prohaska S."/>
            <person name="Pruitt K."/>
            <person name="Puig M."/>
            <person name="Quesneville H."/>
            <person name="Ram K.R."/>
            <person name="Rand D."/>
            <person name="Rasmussen M.D."/>
            <person name="Reed L.K."/>
            <person name="Reenan R."/>
            <person name="Reily A."/>
            <person name="Remington K.A."/>
            <person name="Rieger T.T."/>
            <person name="Ritchie M.G."/>
            <person name="Robin C."/>
            <person name="Rogers Y.H."/>
            <person name="Rohde C."/>
            <person name="Rozas J."/>
            <person name="Rubenfield M.J."/>
            <person name="Ruiz A."/>
            <person name="Russo S."/>
            <person name="Salzberg S.L."/>
            <person name="Sanchez-Gracia A."/>
            <person name="Saranga D.J."/>
            <person name="Sato H."/>
            <person name="Schaeffer S.W."/>
            <person name="Schatz M.C."/>
            <person name="Schlenke T."/>
            <person name="Schwartz R."/>
            <person name="Segarra C."/>
            <person name="Singh R.S."/>
            <person name="Sirot L."/>
            <person name="Sirota M."/>
            <person name="Sisneros N.B."/>
            <person name="Smith C.D."/>
            <person name="Smith T.F."/>
            <person name="Spieth J."/>
            <person name="Stage D.E."/>
            <person name="Stark A."/>
            <person name="Stephan W."/>
            <person name="Strausberg R.L."/>
            <person name="Strempel S."/>
            <person name="Sturgill D."/>
            <person name="Sutton G."/>
            <person name="Sutton G.G."/>
            <person name="Tao W."/>
            <person name="Teichmann S."/>
            <person name="Tobari Y.N."/>
            <person name="Tomimura Y."/>
            <person name="Tsolas J.M."/>
            <person name="Valente V.L."/>
            <person name="Venter E."/>
            <person name="Venter J.C."/>
            <person name="Vicario S."/>
            <person name="Vieira F.G."/>
            <person name="Vilella A.J."/>
            <person name="Villasante A."/>
            <person name="Walenz B."/>
            <person name="Wang J."/>
            <person name="Wasserman M."/>
            <person name="Watts T."/>
            <person name="Wilson D."/>
            <person name="Wilson R.K."/>
            <person name="Wing R.A."/>
            <person name="Wolfner M.F."/>
            <person name="Wong A."/>
            <person name="Wong G.K."/>
            <person name="Wu C.I."/>
            <person name="Wu G."/>
            <person name="Yamamoto D."/>
            <person name="Yang H.P."/>
            <person name="Yang S.P."/>
            <person name="Yorke J.A."/>
            <person name="Yoshida K."/>
            <person name="Zdobnov E."/>
            <person name="Zhang P."/>
            <person name="Zhang Y."/>
            <person name="Zimin A.V."/>
            <person name="Baldwin J."/>
            <person name="Abdouelleil A."/>
            <person name="Abdulkadir J."/>
            <person name="Abebe A."/>
            <person name="Abera B."/>
            <person name="Abreu J."/>
            <person name="Acer S.C."/>
            <person name="Aftuck L."/>
            <person name="Alexander A."/>
            <person name="An P."/>
            <person name="Anderson E."/>
            <person name="Anderson S."/>
            <person name="Arachi H."/>
            <person name="Azer M."/>
            <person name="Bachantsang P."/>
            <person name="Barry A."/>
            <person name="Bayul T."/>
            <person name="Berlin A."/>
            <person name="Bessette D."/>
            <person name="Bloom T."/>
            <person name="Blye J."/>
            <person name="Boguslavskiy L."/>
            <person name="Bonnet C."/>
            <person name="Boukhgalter B."/>
            <person name="Bourzgui I."/>
            <person name="Brown A."/>
            <person name="Cahill P."/>
            <person name="Channer S."/>
            <person name="Cheshatsang Y."/>
            <person name="Chuda L."/>
            <person name="Citroen M."/>
            <person name="Collymore A."/>
            <person name="Cooke P."/>
            <person name="Costello M."/>
            <person name="D'Aco K."/>
            <person name="Daza R."/>
            <person name="De Haan G."/>
            <person name="DeGray S."/>
            <person name="DeMaso C."/>
            <person name="Dhargay N."/>
            <person name="Dooley K."/>
            <person name="Dooley E."/>
            <person name="Doricent M."/>
            <person name="Dorje P."/>
            <person name="Dorjee K."/>
            <person name="Dupes A."/>
            <person name="Elong R."/>
            <person name="Falk J."/>
            <person name="Farina A."/>
            <person name="Faro S."/>
            <person name="Ferguson D."/>
            <person name="Fisher S."/>
            <person name="Foley C.D."/>
            <person name="Franke A."/>
            <person name="Friedrich D."/>
            <person name="Gadbois L."/>
            <person name="Gearin G."/>
            <person name="Gearin C.R."/>
            <person name="Giannoukos G."/>
            <person name="Goode T."/>
            <person name="Graham J."/>
            <person name="Grandbois E."/>
            <person name="Grewal S."/>
            <person name="Gyaltsen K."/>
            <person name="Hafez N."/>
            <person name="Hagos B."/>
            <person name="Hall J."/>
            <person name="Henson C."/>
            <person name="Hollinger A."/>
            <person name="Honan T."/>
            <person name="Huard M.D."/>
            <person name="Hughes L."/>
            <person name="Hurhula B."/>
            <person name="Husby M.E."/>
            <person name="Kamat A."/>
            <person name="Kanga B."/>
            <person name="Kashin S."/>
            <person name="Khazanovich D."/>
            <person name="Kisner P."/>
            <person name="Lance K."/>
            <person name="Lara M."/>
            <person name="Lee W."/>
            <person name="Lennon N."/>
            <person name="Letendre F."/>
            <person name="LeVine R."/>
            <person name="Lipovsky A."/>
            <person name="Liu X."/>
            <person name="Liu J."/>
            <person name="Liu S."/>
            <person name="Lokyitsang T."/>
            <person name="Lokyitsang Y."/>
            <person name="Lubonja R."/>
            <person name="Lui A."/>
            <person name="MacDonald P."/>
            <person name="Magnisalis V."/>
            <person name="Maru K."/>
            <person name="Matthews C."/>
            <person name="McCusker W."/>
            <person name="McDonough S."/>
            <person name="Mehta T."/>
            <person name="Meldrim J."/>
            <person name="Meneus L."/>
            <person name="Mihai O."/>
            <person name="Mihalev A."/>
            <person name="Mihova T."/>
            <person name="Mittelman R."/>
            <person name="Mlenga V."/>
            <person name="Montmayeur A."/>
            <person name="Mulrain L."/>
            <person name="Navidi A."/>
            <person name="Naylor J."/>
            <person name="Negash T."/>
            <person name="Nguyen T."/>
            <person name="Nguyen N."/>
            <person name="Nicol R."/>
            <person name="Norbu C."/>
            <person name="Norbu N."/>
            <person name="Novod N."/>
            <person name="O'Neill B."/>
            <person name="Osman S."/>
            <person name="Markiewicz E."/>
            <person name="Oyono O.L."/>
            <person name="Patti C."/>
            <person name="Phunkhang P."/>
            <person name="Pierre F."/>
            <person name="Priest M."/>
            <person name="Raghuraman S."/>
            <person name="Rege F."/>
            <person name="Reyes R."/>
            <person name="Rise C."/>
            <person name="Rogov P."/>
            <person name="Ross K."/>
            <person name="Ryan E."/>
            <person name="Settipalli S."/>
            <person name="Shea T."/>
            <person name="Sherpa N."/>
            <person name="Shi L."/>
            <person name="Shih D."/>
            <person name="Sparrow T."/>
            <person name="Spaulding J."/>
            <person name="Stalker J."/>
            <person name="Stange-Thomann N."/>
            <person name="Stavropoulos S."/>
            <person name="Stone C."/>
            <person name="Strader C."/>
            <person name="Tesfaye S."/>
            <person name="Thomson T."/>
            <person name="Thoulutsang Y."/>
            <person name="Thoulutsang D."/>
            <person name="Topham K."/>
            <person name="Topping I."/>
            <person name="Tsamla T."/>
            <person name="Vassiliev H."/>
            <person name="Vo A."/>
            <person name="Wangchuk T."/>
            <person name="Wangdi T."/>
            <person name="Weiand M."/>
            <person name="Wilkinson J."/>
            <person name="Wilson A."/>
            <person name="Yadav S."/>
            <person name="Young G."/>
            <person name="Yu Q."/>
            <person name="Zembek L."/>
            <person name="Zhong D."/>
            <person name="Zimmer A."/>
            <person name="Zwirko Z."/>
            <person name="Jaffe D.B."/>
            <person name="Alvarez P."/>
            <person name="Brockman W."/>
            <person name="Butler J."/>
            <person name="Chin C."/>
            <person name="Gnerre S."/>
            <person name="Grabherr M."/>
            <person name="Kleber M."/>
            <person name="Mauceli E."/>
            <person name="MacCallum I."/>
        </authorList>
    </citation>
    <scope>NUCLEOTIDE SEQUENCE [LARGE SCALE GENOMIC DNA]</scope>
    <source>
        <strain evidence="14">TSC#15010-1051.87</strain>
        <strain evidence="17">Tucson 15010-1051.87</strain>
    </source>
</reference>
<sequence>MTNFSFSWLLTALLPLLWMPDEANARIGYFWHISDLHLDTHYSTQGDIYRSCWQLAHTSGSVASNGRQETETESPGPFGNHNCDSPWSLVESAVKTMKAKQGDNVEFVLWTGDALSHSAQARSEHVQLETLRNITELLGRSFSSPFIFPVLGHEDGSTGIHKYKQMGELWRHWLPTEALVTFEQGGYYSIEQTRSRLRIIALNTNFMRYELLSETKQSDSLRWSADYYAKPSRTMSDQDQLQAEQQWLWLDEVLAKSRDKQETVYIVGHMPPGVDERYVGPQHHGQLIFTERNNRRYLELVRKYASVIQGQFFGHLHSDTFRLIYDDQGTPISWLMIAPSVVPRKEGIGASNNPALRLYKFDTGSGQVLDYTQYWLDLSLANRVQEPLWQSEYNLTHYYALGEISAIALHNFAERFTGKDASWFSRYHRANAVRFQSGAACLGRCMLNHYCAITRLDYDEFRLCLESEQLPLQSHAAVAVLSSCSCALLSLLLALSFLCCFREYSLMWLLRLMEPGVLPPKPDSNNSNPNPNPANL</sequence>
<organism evidence="14 17">
    <name type="scientific">Drosophila virilis</name>
    <name type="common">Fruit fly</name>
    <dbReference type="NCBI Taxonomy" id="7244"/>
    <lineage>
        <taxon>Eukaryota</taxon>
        <taxon>Metazoa</taxon>
        <taxon>Ecdysozoa</taxon>
        <taxon>Arthropoda</taxon>
        <taxon>Hexapoda</taxon>
        <taxon>Insecta</taxon>
        <taxon>Pterygota</taxon>
        <taxon>Neoptera</taxon>
        <taxon>Endopterygota</taxon>
        <taxon>Diptera</taxon>
        <taxon>Brachycera</taxon>
        <taxon>Muscomorpha</taxon>
        <taxon>Ephydroidea</taxon>
        <taxon>Drosophilidae</taxon>
        <taxon>Drosophila</taxon>
    </lineage>
</organism>
<dbReference type="AlphaFoldDB" id="A0A0Q9WI47"/>
<evidence type="ECO:0000256" key="8">
    <source>
        <dbReference type="ARBA" id="ARBA00022833"/>
    </source>
</evidence>
<dbReference type="GO" id="GO:0008081">
    <property type="term" value="F:phosphoric diester hydrolase activity"/>
    <property type="evidence" value="ECO:0007669"/>
    <property type="project" value="TreeGrafter"/>
</dbReference>
<evidence type="ECO:0000256" key="3">
    <source>
        <dbReference type="ARBA" id="ARBA00008234"/>
    </source>
</evidence>
<dbReference type="STRING" id="7244.A0A0Q9WI47"/>
<dbReference type="InterPro" id="IPR029052">
    <property type="entry name" value="Metallo-depent_PP-like"/>
</dbReference>
<dbReference type="GO" id="GO:0005615">
    <property type="term" value="C:extracellular space"/>
    <property type="evidence" value="ECO:0007669"/>
    <property type="project" value="TreeGrafter"/>
</dbReference>
<gene>
    <name evidence="14" type="primary">Dvir\GJ12131</name>
    <name evidence="14" type="ORF">Dvir_GJ12131</name>
</gene>
<evidence type="ECO:0000313" key="15">
    <source>
        <dbReference type="EMBL" id="KRF84366.1"/>
    </source>
</evidence>
<dbReference type="InParanoid" id="A0A0Q9WI47"/>
<name>A0A0Q9WI47_DROVI</name>
<dbReference type="EMBL" id="CH940647">
    <property type="protein sequence ID" value="KRF84365.1"/>
    <property type="molecule type" value="Genomic_DNA"/>
</dbReference>
<evidence type="ECO:0000259" key="13">
    <source>
        <dbReference type="Pfam" id="PF19272"/>
    </source>
</evidence>
<evidence type="ECO:0000256" key="10">
    <source>
        <dbReference type="SAM" id="Phobius"/>
    </source>
</evidence>
<reference evidence="14" key="2">
    <citation type="journal article" date="2008" name="Bioinformatics">
        <title>Assembly reconciliation.</title>
        <authorList>
            <person name="Zimin A.V."/>
            <person name="Smith D.R."/>
            <person name="Sutton G."/>
            <person name="Yorke J.A."/>
        </authorList>
    </citation>
    <scope>NUCLEOTIDE SEQUENCE</scope>
    <source>
        <strain evidence="14">TSC#15010-1051.87</strain>
    </source>
</reference>
<keyword evidence="6 11" id="KW-0732">Signal</keyword>
<evidence type="ECO:0000256" key="4">
    <source>
        <dbReference type="ARBA" id="ARBA00022525"/>
    </source>
</evidence>
<dbReference type="CDD" id="cd00842">
    <property type="entry name" value="MPP_ASMase"/>
    <property type="match status" value="1"/>
</dbReference>
<comment type="cofactor">
    <cofactor evidence="1">
        <name>Zn(2+)</name>
        <dbReference type="ChEBI" id="CHEBI:29105"/>
    </cofactor>
</comment>
<dbReference type="EMBL" id="CH940647">
    <property type="protein sequence ID" value="KRF84367.1"/>
    <property type="molecule type" value="Genomic_DNA"/>
</dbReference>
<evidence type="ECO:0000256" key="11">
    <source>
        <dbReference type="SAM" id="SignalP"/>
    </source>
</evidence>
<keyword evidence="9" id="KW-0325">Glycoprotein</keyword>
<dbReference type="Pfam" id="PF19272">
    <property type="entry name" value="ASMase_C"/>
    <property type="match status" value="1"/>
</dbReference>
<keyword evidence="17" id="KW-1185">Reference proteome</keyword>
<feature type="transmembrane region" description="Helical" evidence="10">
    <location>
        <begin position="476"/>
        <end position="501"/>
    </location>
</feature>
<feature type="signal peptide" evidence="11">
    <location>
        <begin position="1"/>
        <end position="25"/>
    </location>
</feature>
<dbReference type="InterPro" id="IPR041805">
    <property type="entry name" value="ASMase/PPN1_MPP"/>
</dbReference>
<keyword evidence="10" id="KW-1133">Transmembrane helix</keyword>
<dbReference type="Pfam" id="PF00149">
    <property type="entry name" value="Metallophos"/>
    <property type="match status" value="1"/>
</dbReference>
<evidence type="ECO:0000256" key="2">
    <source>
        <dbReference type="ARBA" id="ARBA00004613"/>
    </source>
</evidence>
<evidence type="ECO:0000313" key="16">
    <source>
        <dbReference type="EMBL" id="KRF84367.1"/>
    </source>
</evidence>
<dbReference type="InterPro" id="IPR004843">
    <property type="entry name" value="Calcineurin-like_PHP"/>
</dbReference>
<dbReference type="eggNOG" id="KOG3770">
    <property type="taxonomic scope" value="Eukaryota"/>
</dbReference>
<dbReference type="InterPro" id="IPR045473">
    <property type="entry name" value="ASM_C"/>
</dbReference>
<accession>A0A0Q9WI47</accession>
<keyword evidence="10" id="KW-0812">Transmembrane</keyword>
<keyword evidence="7" id="KW-0378">Hydrolase</keyword>
<proteinExistence type="inferred from homology"/>
<dbReference type="SUPFAM" id="SSF56300">
    <property type="entry name" value="Metallo-dependent phosphatases"/>
    <property type="match status" value="1"/>
</dbReference>
<dbReference type="OrthoDB" id="348678at2759"/>
<keyword evidence="8" id="KW-0862">Zinc</keyword>